<feature type="compositionally biased region" description="Basic residues" evidence="1">
    <location>
        <begin position="19"/>
        <end position="32"/>
    </location>
</feature>
<dbReference type="EMBL" id="HBNR01084071">
    <property type="protein sequence ID" value="CAE4661628.1"/>
    <property type="molecule type" value="Transcribed_RNA"/>
</dbReference>
<name>A0A7S4T1B4_9DINO</name>
<gene>
    <name evidence="2" type="ORF">AMON00008_LOCUS60215</name>
</gene>
<evidence type="ECO:0000313" key="2">
    <source>
        <dbReference type="EMBL" id="CAE4661628.1"/>
    </source>
</evidence>
<feature type="compositionally biased region" description="Gly residues" evidence="1">
    <location>
        <begin position="396"/>
        <end position="409"/>
    </location>
</feature>
<feature type="compositionally biased region" description="Basic and acidic residues" evidence="1">
    <location>
        <begin position="44"/>
        <end position="56"/>
    </location>
</feature>
<evidence type="ECO:0000256" key="1">
    <source>
        <dbReference type="SAM" id="MobiDB-lite"/>
    </source>
</evidence>
<sequence>MDGVWLEDGSFKAAPGQKGKGKAKGGKCKGKGKFQDNPAAKKPRLGEPDLPDKEPEEKADEFDFDGDWKDKQVCLVNLKAAALNGVMGSVKEYLGAEEVLVDGKKKTIRRFLVALEGGKGDKSIKLENLFKVMTGALVKLRGLDAVELNDSVGECGRLDAATMRYDVTLSDGRHVKAKPANVDFVARYEASRAAGDAAQMERFRSANGLSDRLAIVEEFQHPAPQLLPAAALADYAQRFPKSVVIGRSNAAHPKGIQALGREAVSATRAAAGARLIFASVPREQCVAPPLADMRHDELVRLGKFSAWVAKRCAPRPVYFLLPSVAAKGPPTALAAATCAWPLYLGLCTDVVALESERWRRSAWARLDALLAVWARRPLYLLPEGYQAPVELPGAPGPTGTGGGGEGGAGEAQEACPLSLRPEEPLTISRPTEGVAAPPPLLAALAERAAEAEAGGAAGAAKVQCPTLAVRRLG</sequence>
<feature type="region of interest" description="Disordered" evidence="1">
    <location>
        <begin position="391"/>
        <end position="415"/>
    </location>
</feature>
<proteinExistence type="predicted"/>
<protein>
    <submittedName>
        <fullName evidence="2">Uncharacterized protein</fullName>
    </submittedName>
</protein>
<reference evidence="2" key="1">
    <citation type="submission" date="2021-01" db="EMBL/GenBank/DDBJ databases">
        <authorList>
            <person name="Corre E."/>
            <person name="Pelletier E."/>
            <person name="Niang G."/>
            <person name="Scheremetjew M."/>
            <person name="Finn R."/>
            <person name="Kale V."/>
            <person name="Holt S."/>
            <person name="Cochrane G."/>
            <person name="Meng A."/>
            <person name="Brown T."/>
            <person name="Cohen L."/>
        </authorList>
    </citation>
    <scope>NUCLEOTIDE SEQUENCE</scope>
    <source>
        <strain evidence="2">CCMP3105</strain>
    </source>
</reference>
<accession>A0A7S4T1B4</accession>
<feature type="region of interest" description="Disordered" evidence="1">
    <location>
        <begin position="1"/>
        <end position="60"/>
    </location>
</feature>
<organism evidence="2">
    <name type="scientific">Alexandrium monilatum</name>
    <dbReference type="NCBI Taxonomy" id="311494"/>
    <lineage>
        <taxon>Eukaryota</taxon>
        <taxon>Sar</taxon>
        <taxon>Alveolata</taxon>
        <taxon>Dinophyceae</taxon>
        <taxon>Gonyaulacales</taxon>
        <taxon>Pyrocystaceae</taxon>
        <taxon>Alexandrium</taxon>
    </lineage>
</organism>
<dbReference type="AlphaFoldDB" id="A0A7S4T1B4"/>